<reference evidence="2" key="1">
    <citation type="submission" date="2023-06" db="EMBL/GenBank/DDBJ databases">
        <title>Genome-scale phylogeny and comparative genomics of the fungal order Sordariales.</title>
        <authorList>
            <consortium name="Lawrence Berkeley National Laboratory"/>
            <person name="Hensen N."/>
            <person name="Bonometti L."/>
            <person name="Westerberg I."/>
            <person name="Brannstrom I.O."/>
            <person name="Guillou S."/>
            <person name="Cros-Aarteil S."/>
            <person name="Calhoun S."/>
            <person name="Haridas S."/>
            <person name="Kuo A."/>
            <person name="Mondo S."/>
            <person name="Pangilinan J."/>
            <person name="Riley R."/>
            <person name="LaButti K."/>
            <person name="Andreopoulos B."/>
            <person name="Lipzen A."/>
            <person name="Chen C."/>
            <person name="Yanf M."/>
            <person name="Daum C."/>
            <person name="Ng V."/>
            <person name="Clum A."/>
            <person name="Steindorff A."/>
            <person name="Ohm R."/>
            <person name="Martin F."/>
            <person name="Silar P."/>
            <person name="Natvig D."/>
            <person name="Lalanne C."/>
            <person name="Gautier V."/>
            <person name="Ament-velasquez S.L."/>
            <person name="Kruys A."/>
            <person name="Hutchinson M.I."/>
            <person name="Powell A.J."/>
            <person name="Barry K."/>
            <person name="Miller A.N."/>
            <person name="Grigoriev I.V."/>
            <person name="Debuchy R."/>
            <person name="Gladieux P."/>
            <person name="Thoren M.H."/>
            <person name="Johannesson H."/>
        </authorList>
    </citation>
    <scope>NUCLEOTIDE SEQUENCE</scope>
    <source>
        <strain evidence="2">SMH3391-2</strain>
    </source>
</reference>
<evidence type="ECO:0000256" key="1">
    <source>
        <dbReference type="SAM" id="MobiDB-lite"/>
    </source>
</evidence>
<keyword evidence="3" id="KW-1185">Reference proteome</keyword>
<dbReference type="Proteomes" id="UP001174934">
    <property type="component" value="Unassembled WGS sequence"/>
</dbReference>
<name>A0AA39XN29_9PEZI</name>
<feature type="region of interest" description="Disordered" evidence="1">
    <location>
        <begin position="203"/>
        <end position="269"/>
    </location>
</feature>
<organism evidence="2 3">
    <name type="scientific">Bombardia bombarda</name>
    <dbReference type="NCBI Taxonomy" id="252184"/>
    <lineage>
        <taxon>Eukaryota</taxon>
        <taxon>Fungi</taxon>
        <taxon>Dikarya</taxon>
        <taxon>Ascomycota</taxon>
        <taxon>Pezizomycotina</taxon>
        <taxon>Sordariomycetes</taxon>
        <taxon>Sordariomycetidae</taxon>
        <taxon>Sordariales</taxon>
        <taxon>Lasiosphaeriaceae</taxon>
        <taxon>Bombardia</taxon>
    </lineage>
</organism>
<sequence>MSAPGFSRDFAAPRQAPRQSRAPLKRRLPHNGMAWDGCNNVLSRHSHDAEAVQSLKAIVPRLRDREVQIVLCNMVDNARRRAPAPAPGGPFDVVEYLLQVKDEDELANLLSETIYLELFRALIHGRDRYLARRVERGLEEQDPRTHCQLARAVDAFLAAGGWFWSDLAIFTHLDCAGALGHQATDTAASAAAGGMNTYNAGPSRAATGAATATGADTDSEFDSDEFAGVGPSSDEEGHDEDEEVAGVAADLSEMDLDNKMDDKMDVDVY</sequence>
<feature type="compositionally biased region" description="Low complexity" evidence="1">
    <location>
        <begin position="205"/>
        <end position="216"/>
    </location>
</feature>
<evidence type="ECO:0000313" key="2">
    <source>
        <dbReference type="EMBL" id="KAK0637063.1"/>
    </source>
</evidence>
<protein>
    <submittedName>
        <fullName evidence="2">Uncharacterized protein</fullName>
    </submittedName>
</protein>
<feature type="compositionally biased region" description="Low complexity" evidence="1">
    <location>
        <begin position="12"/>
        <end position="22"/>
    </location>
</feature>
<gene>
    <name evidence="2" type="ORF">B0T17DRAFT_97349</name>
</gene>
<feature type="region of interest" description="Disordered" evidence="1">
    <location>
        <begin position="1"/>
        <end position="27"/>
    </location>
</feature>
<comment type="caution">
    <text evidence="2">The sequence shown here is derived from an EMBL/GenBank/DDBJ whole genome shotgun (WGS) entry which is preliminary data.</text>
</comment>
<dbReference type="AlphaFoldDB" id="A0AA39XN29"/>
<accession>A0AA39XN29</accession>
<evidence type="ECO:0000313" key="3">
    <source>
        <dbReference type="Proteomes" id="UP001174934"/>
    </source>
</evidence>
<proteinExistence type="predicted"/>
<feature type="compositionally biased region" description="Basic and acidic residues" evidence="1">
    <location>
        <begin position="256"/>
        <end position="269"/>
    </location>
</feature>
<dbReference type="EMBL" id="JAULSR010000001">
    <property type="protein sequence ID" value="KAK0637063.1"/>
    <property type="molecule type" value="Genomic_DNA"/>
</dbReference>
<feature type="compositionally biased region" description="Acidic residues" evidence="1">
    <location>
        <begin position="233"/>
        <end position="244"/>
    </location>
</feature>